<proteinExistence type="predicted"/>
<reference evidence="1" key="1">
    <citation type="journal article" date="2019" name="MBio">
        <title>Virus Genomes from Deep Sea Sediments Expand the Ocean Megavirome and Support Independent Origins of Viral Gigantism.</title>
        <authorList>
            <person name="Backstrom D."/>
            <person name="Yutin N."/>
            <person name="Jorgensen S.L."/>
            <person name="Dharamshi J."/>
            <person name="Homa F."/>
            <person name="Zaremba-Niedwiedzka K."/>
            <person name="Spang A."/>
            <person name="Wolf Y.I."/>
            <person name="Koonin E.V."/>
            <person name="Ettema T.J."/>
        </authorList>
    </citation>
    <scope>NUCLEOTIDE SEQUENCE</scope>
</reference>
<evidence type="ECO:0000313" key="1">
    <source>
        <dbReference type="EMBL" id="QBK91144.1"/>
    </source>
</evidence>
<accession>A0A481Z5I1</accession>
<dbReference type="EMBL" id="MK500512">
    <property type="protein sequence ID" value="QBK91144.1"/>
    <property type="molecule type" value="Genomic_DNA"/>
</dbReference>
<protein>
    <submittedName>
        <fullName evidence="1">Uncharacterized protein</fullName>
    </submittedName>
</protein>
<gene>
    <name evidence="1" type="ORF">LCPAC202_01180</name>
</gene>
<name>A0A481Z5I1_9VIRU</name>
<sequence length="278" mass="31390">MIRTPPTIISKRPVFCRQLIGECLTTHNDLNAEDIKFALQFNCDIFSDQQLAIVIVHLCKTTDIGKFSLSYNYDVDIAILSRDFTRWVGLLQVGHMTAFPEFYDQKSVFTPIEQASIQRTHSREYNAAFQLVKTADKMVPPYSQYLIKPCPVYNGDSSKVISSSFHDGVVKLDGKTKVSIYTTCREGVCIAEKTHADINFAALSSGDTDLLRVPFRGENETIIVKCFKILNLTRIVSSSPAINPTTKKPFEASVLRMIRNRLAKEIKLYKYFLAKAGQ</sequence>
<organism evidence="1">
    <name type="scientific">Pithovirus LCPAC202</name>
    <dbReference type="NCBI Taxonomy" id="2506592"/>
    <lineage>
        <taxon>Viruses</taxon>
        <taxon>Pithoviruses</taxon>
    </lineage>
</organism>